<evidence type="ECO:0000256" key="1">
    <source>
        <dbReference type="SAM" id="MobiDB-lite"/>
    </source>
</evidence>
<gene>
    <name evidence="2" type="ORF">OLC1_LOCUS21352</name>
</gene>
<sequence>METFVNIRVSKRKRREGPDSSSSGAVDPFHPFRCKSQFRMRGSSVEIYQDVPVSRGEGGSVTEASGWVHKAHMKLLAVEEEVKETQKAMEAAAKKPRHKKAWGISRFSEKMEKELEESSLILPHKNYPFSSDSVPEWVMDQWVKDLNQWKAYFKSMHDSQGLDITWPPGFNRNKEAETVLPYKFKATILPFNFKQDDSISPEVHEMAQDCIDVYNEEHEQEQYVYDHVVEKMAVSTTPFYSLYYITFKASDVCGKKQTFLGQYVIYKHMGRDNEGVEVDRGFVSCVRKDLALLSFSPDEPCELSCCSRYHMYHGSSRTYSKYLSECFKKGGAPFWAQGERRDWRKKGAPPYWSDGEKENHSLGRKTTTVHDWRKKGGGRSWSEERGSTILLIARSVSSKIRGRKGRAPS</sequence>
<organism evidence="2 3">
    <name type="scientific">Oldenlandia corymbosa var. corymbosa</name>
    <dbReference type="NCBI Taxonomy" id="529605"/>
    <lineage>
        <taxon>Eukaryota</taxon>
        <taxon>Viridiplantae</taxon>
        <taxon>Streptophyta</taxon>
        <taxon>Embryophyta</taxon>
        <taxon>Tracheophyta</taxon>
        <taxon>Spermatophyta</taxon>
        <taxon>Magnoliopsida</taxon>
        <taxon>eudicotyledons</taxon>
        <taxon>Gunneridae</taxon>
        <taxon>Pentapetalae</taxon>
        <taxon>asterids</taxon>
        <taxon>lamiids</taxon>
        <taxon>Gentianales</taxon>
        <taxon>Rubiaceae</taxon>
        <taxon>Rubioideae</taxon>
        <taxon>Spermacoceae</taxon>
        <taxon>Hedyotis-Oldenlandia complex</taxon>
        <taxon>Oldenlandia</taxon>
    </lineage>
</organism>
<feature type="region of interest" description="Disordered" evidence="1">
    <location>
        <begin position="347"/>
        <end position="382"/>
    </location>
</feature>
<dbReference type="Proteomes" id="UP001161247">
    <property type="component" value="Chromosome 8"/>
</dbReference>
<proteinExistence type="predicted"/>
<reference evidence="2" key="1">
    <citation type="submission" date="2023-03" db="EMBL/GenBank/DDBJ databases">
        <authorList>
            <person name="Julca I."/>
        </authorList>
    </citation>
    <scope>NUCLEOTIDE SEQUENCE</scope>
</reference>
<evidence type="ECO:0000313" key="3">
    <source>
        <dbReference type="Proteomes" id="UP001161247"/>
    </source>
</evidence>
<keyword evidence="3" id="KW-1185">Reference proteome</keyword>
<dbReference type="AlphaFoldDB" id="A0AAV1E6L2"/>
<feature type="region of interest" description="Disordered" evidence="1">
    <location>
        <begin position="1"/>
        <end position="28"/>
    </location>
</feature>
<name>A0AAV1E6L2_OLDCO</name>
<accession>A0AAV1E6L2</accession>
<dbReference type="EMBL" id="OX459125">
    <property type="protein sequence ID" value="CAI9114674.1"/>
    <property type="molecule type" value="Genomic_DNA"/>
</dbReference>
<protein>
    <submittedName>
        <fullName evidence="2">OLC1v1015448C1</fullName>
    </submittedName>
</protein>
<evidence type="ECO:0000313" key="2">
    <source>
        <dbReference type="EMBL" id="CAI9114674.1"/>
    </source>
</evidence>